<feature type="region of interest" description="Disordered" evidence="1">
    <location>
        <begin position="1"/>
        <end position="45"/>
    </location>
</feature>
<gene>
    <name evidence="2" type="ORF">ACAT0790_LOCUS17992</name>
</gene>
<proteinExistence type="predicted"/>
<name>A0A7S1M5I5_ALECA</name>
<protein>
    <submittedName>
        <fullName evidence="2">Uncharacterized protein</fullName>
    </submittedName>
</protein>
<dbReference type="AlphaFoldDB" id="A0A7S1M5I5"/>
<dbReference type="EMBL" id="HBGE01029911">
    <property type="protein sequence ID" value="CAD9122525.1"/>
    <property type="molecule type" value="Transcribed_RNA"/>
</dbReference>
<evidence type="ECO:0000313" key="2">
    <source>
        <dbReference type="EMBL" id="CAD9122525.1"/>
    </source>
</evidence>
<organism evidence="2">
    <name type="scientific">Alexandrium catenella</name>
    <name type="common">Red tide dinoflagellate</name>
    <name type="synonym">Gonyaulax catenella</name>
    <dbReference type="NCBI Taxonomy" id="2925"/>
    <lineage>
        <taxon>Eukaryota</taxon>
        <taxon>Sar</taxon>
        <taxon>Alveolata</taxon>
        <taxon>Dinophyceae</taxon>
        <taxon>Gonyaulacales</taxon>
        <taxon>Pyrocystaceae</taxon>
        <taxon>Alexandrium</taxon>
    </lineage>
</organism>
<reference evidence="2" key="1">
    <citation type="submission" date="2021-01" db="EMBL/GenBank/DDBJ databases">
        <authorList>
            <person name="Corre E."/>
            <person name="Pelletier E."/>
            <person name="Niang G."/>
            <person name="Scheremetjew M."/>
            <person name="Finn R."/>
            <person name="Kale V."/>
            <person name="Holt S."/>
            <person name="Cochrane G."/>
            <person name="Meng A."/>
            <person name="Brown T."/>
            <person name="Cohen L."/>
        </authorList>
    </citation>
    <scope>NUCLEOTIDE SEQUENCE</scope>
    <source>
        <strain evidence="2">OF101</strain>
    </source>
</reference>
<accession>A0A7S1M5I5</accession>
<sequence length="268" mass="29645">MVCGEGRGGRGRAGRGGGERGVGRRAGGGRGGDEQAPRASGCLGRGPYRGRSLPRSCLVHVLEYAFVGASDTVQMYLYVDEELCEDGLAKDGFATTLRNSNVQVPLRGHVLRDGRVLLCSGQFPIFRAGKSFREGLGLSQKQLDNAGEFLVFRKRQRSLQAMILERRDMYCMDETVMPCGYNYPLDEWYEVGRVLSSPHPLAALSRGWLDHFQKHLPECSFRYILDRRSFLGGNLQFLDLMVCLPGSAPSSIQYGDYKDSDSAAEESE</sequence>
<evidence type="ECO:0000256" key="1">
    <source>
        <dbReference type="SAM" id="MobiDB-lite"/>
    </source>
</evidence>